<dbReference type="Pfam" id="PF12728">
    <property type="entry name" value="HTH_17"/>
    <property type="match status" value="1"/>
</dbReference>
<evidence type="ECO:0000313" key="3">
    <source>
        <dbReference type="EMBL" id="QJA71788.1"/>
    </source>
</evidence>
<proteinExistence type="predicted"/>
<dbReference type="NCBIfam" id="TIGR01764">
    <property type="entry name" value="excise"/>
    <property type="match status" value="1"/>
</dbReference>
<evidence type="ECO:0000259" key="1">
    <source>
        <dbReference type="Pfam" id="PF12728"/>
    </source>
</evidence>
<evidence type="ECO:0000313" key="2">
    <source>
        <dbReference type="EMBL" id="QJA62354.1"/>
    </source>
</evidence>
<dbReference type="EMBL" id="MT141469">
    <property type="protein sequence ID" value="QJA62354.1"/>
    <property type="molecule type" value="Genomic_DNA"/>
</dbReference>
<gene>
    <name evidence="3" type="ORF">MM415A03042_0012</name>
    <name evidence="2" type="ORF">MM415B00794_0010</name>
</gene>
<reference evidence="2" key="1">
    <citation type="submission" date="2020-03" db="EMBL/GenBank/DDBJ databases">
        <title>The deep terrestrial virosphere.</title>
        <authorList>
            <person name="Holmfeldt K."/>
            <person name="Nilsson E."/>
            <person name="Simone D."/>
            <person name="Lopez-Fernandez M."/>
            <person name="Wu X."/>
            <person name="de Brujin I."/>
            <person name="Lundin D."/>
            <person name="Andersson A."/>
            <person name="Bertilsson S."/>
            <person name="Dopson M."/>
        </authorList>
    </citation>
    <scope>NUCLEOTIDE SEQUENCE</scope>
    <source>
        <strain evidence="3">MM415A03042</strain>
        <strain evidence="2">MM415B00794</strain>
    </source>
</reference>
<sequence length="80" mass="9227">MLTRCKNRGMVRINKDKVMNEKIRYHTVKEVAEMLNLVPNTIYRMIRRGEIKSHKFGKAVRISQVEIDRLGKANAVSKGG</sequence>
<dbReference type="InterPro" id="IPR009061">
    <property type="entry name" value="DNA-bd_dom_put_sf"/>
</dbReference>
<dbReference type="InterPro" id="IPR041657">
    <property type="entry name" value="HTH_17"/>
</dbReference>
<dbReference type="AlphaFoldDB" id="A0A6M3IYD7"/>
<name>A0A6M3IYD7_9ZZZZ</name>
<dbReference type="InterPro" id="IPR010093">
    <property type="entry name" value="SinI_DNA-bd"/>
</dbReference>
<dbReference type="SUPFAM" id="SSF46955">
    <property type="entry name" value="Putative DNA-binding domain"/>
    <property type="match status" value="1"/>
</dbReference>
<protein>
    <submittedName>
        <fullName evidence="2">Putative DNA binding, helix-turn-helix domain containing protein</fullName>
    </submittedName>
</protein>
<dbReference type="GO" id="GO:0003677">
    <property type="term" value="F:DNA binding"/>
    <property type="evidence" value="ECO:0007669"/>
    <property type="project" value="InterPro"/>
</dbReference>
<organism evidence="2">
    <name type="scientific">viral metagenome</name>
    <dbReference type="NCBI Taxonomy" id="1070528"/>
    <lineage>
        <taxon>unclassified sequences</taxon>
        <taxon>metagenomes</taxon>
        <taxon>organismal metagenomes</taxon>
    </lineage>
</organism>
<feature type="domain" description="Helix-turn-helix" evidence="1">
    <location>
        <begin position="27"/>
        <end position="69"/>
    </location>
</feature>
<accession>A0A6M3IYD7</accession>
<dbReference type="EMBL" id="MT141899">
    <property type="protein sequence ID" value="QJA71788.1"/>
    <property type="molecule type" value="Genomic_DNA"/>
</dbReference>